<dbReference type="InterPro" id="IPR033403">
    <property type="entry name" value="DUF5110"/>
</dbReference>
<dbReference type="Gene3D" id="2.60.40.1760">
    <property type="entry name" value="glycosyl hydrolase (family 31)"/>
    <property type="match status" value="1"/>
</dbReference>
<dbReference type="SUPFAM" id="SSF74650">
    <property type="entry name" value="Galactose mutarotase-like"/>
    <property type="match status" value="1"/>
</dbReference>
<dbReference type="InterPro" id="IPR025887">
    <property type="entry name" value="Glyco_hydro_31_N_dom"/>
</dbReference>
<dbReference type="PANTHER" id="PTHR22762:SF165">
    <property type="entry name" value="PUTATIVE (AFU_ORTHOLOGUE AFUA_1G06560)-RELATED"/>
    <property type="match status" value="1"/>
</dbReference>
<evidence type="ECO:0000256" key="2">
    <source>
        <dbReference type="RuleBase" id="RU361185"/>
    </source>
</evidence>
<dbReference type="GO" id="GO:0030246">
    <property type="term" value="F:carbohydrate binding"/>
    <property type="evidence" value="ECO:0007669"/>
    <property type="project" value="InterPro"/>
</dbReference>
<dbReference type="GO" id="GO:0004553">
    <property type="term" value="F:hydrolase activity, hydrolyzing O-glycosyl compounds"/>
    <property type="evidence" value="ECO:0007669"/>
    <property type="project" value="InterPro"/>
</dbReference>
<evidence type="ECO:0000259" key="4">
    <source>
        <dbReference type="Pfam" id="PF13802"/>
    </source>
</evidence>
<comment type="similarity">
    <text evidence="1 2">Belongs to the glycosyl hydrolase 31 family.</text>
</comment>
<name>A0A229VX18_9BIFI</name>
<dbReference type="GO" id="GO:0005975">
    <property type="term" value="P:carbohydrate metabolic process"/>
    <property type="evidence" value="ECO:0007669"/>
    <property type="project" value="InterPro"/>
</dbReference>
<feature type="domain" description="Glycoside hydrolase family 31 TIM barrel" evidence="3">
    <location>
        <begin position="258"/>
        <end position="587"/>
    </location>
</feature>
<dbReference type="CDD" id="cd06599">
    <property type="entry name" value="GH31_glycosidase_Aec37"/>
    <property type="match status" value="1"/>
</dbReference>
<proteinExistence type="inferred from homology"/>
<sequence>MKKSDKIIALESNNDYIHITTGGSQLRVYLVDDDTIRFRCTFDEEFAPEHSYALVKTAWEDDLDELFAAERTRVTPIAPNVEEADDYYVTRTAKLEIRLTKDPFGIEIYDTDGNLLYKDLKERTFMEDSHGRRYHYSVINAGDHFYGFGEKTGKLNKRLQYLRMHNTDTCGHDAELSDPLYKHIPFYVRFNDHTRKAIGVFYNNPFDSAFDLGREWSGYWDKYSFYCTDGGDVDMFFINGPTIPEVVERYTDLTGKTALPPLGNTGYTHTTMFYTELEKDVDKAILEFVDRCKANDIPFDMFGMASGYTCMPNGKRYQFHWNSAKFPDPAAFMAEMKKRGVAVTPNVKPGILTTHPDYDEFADAGAFVKDETGEKPENERYWGGFAGFPDFTSKAGREIWERHMTEALLDNGIEGIWDDNCEFDIQNADAVVDGDGRPTTVEGMKPVLGNMMAYTANHALTQARPNTRPFIISRAGFAGIQRYAQTWAGDNYTCWKTLKYNIPTILNMGLSGAANHGCDIGGWFGPAPEPELLVRWFQEGVFMPRFMTNSSNTDNSVTEPFMYPNYTPYISRAVKLRYALAPTMYSLLREASVKGSPVMRPLVYEFPNDPNCWDESFEFMFGPNILVANVTDPGATEKSVYLPAGTDWYDFRSKKRYEGGQTISVPVDLDTIPMFLRAGAIVPTTSGVTNLHTQTIDHLTLLVEPSAAGSFTLYEDDGETNDYKDGKYLATTFTIAPGAAANPYSTDGENNAGTFPASDESHEVTVIRATCDGSYASRVERVEMDVFTHNVQPFTVAMAGPSGERFIEKFFDPAKWEVADEGWLYDMETRTTRIKYANPSGDYEIRVNYAINDLVKM</sequence>
<dbReference type="Pfam" id="PF21365">
    <property type="entry name" value="Glyco_hydro_31_3rd"/>
    <property type="match status" value="1"/>
</dbReference>
<dbReference type="AlphaFoldDB" id="A0A229VX18"/>
<dbReference type="Pfam" id="PF01055">
    <property type="entry name" value="Glyco_hydro_31_2nd"/>
    <property type="match status" value="1"/>
</dbReference>
<dbReference type="OrthoDB" id="176168at2"/>
<comment type="caution">
    <text evidence="7">The sequence shown here is derived from an EMBL/GenBank/DDBJ whole genome shotgun (WGS) entry which is preliminary data.</text>
</comment>
<dbReference type="InterPro" id="IPR048395">
    <property type="entry name" value="Glyco_hydro_31_C"/>
</dbReference>
<dbReference type="InterPro" id="IPR013780">
    <property type="entry name" value="Glyco_hydro_b"/>
</dbReference>
<evidence type="ECO:0000259" key="3">
    <source>
        <dbReference type="Pfam" id="PF01055"/>
    </source>
</evidence>
<keyword evidence="8" id="KW-1185">Reference proteome</keyword>
<accession>A0A229VX18</accession>
<evidence type="ECO:0000256" key="1">
    <source>
        <dbReference type="ARBA" id="ARBA00007806"/>
    </source>
</evidence>
<dbReference type="SUPFAM" id="SSF51445">
    <property type="entry name" value="(Trans)glycosidases"/>
    <property type="match status" value="1"/>
</dbReference>
<evidence type="ECO:0000259" key="5">
    <source>
        <dbReference type="Pfam" id="PF17137"/>
    </source>
</evidence>
<protein>
    <submittedName>
        <fullName evidence="7">Alpha-glucosidase</fullName>
    </submittedName>
</protein>
<dbReference type="SUPFAM" id="SSF51011">
    <property type="entry name" value="Glycosyl hydrolase domain"/>
    <property type="match status" value="1"/>
</dbReference>
<dbReference type="PANTHER" id="PTHR22762">
    <property type="entry name" value="ALPHA-GLUCOSIDASE"/>
    <property type="match status" value="1"/>
</dbReference>
<dbReference type="EMBL" id="NEWD01000021">
    <property type="protein sequence ID" value="OXN00169.1"/>
    <property type="molecule type" value="Genomic_DNA"/>
</dbReference>
<keyword evidence="2" id="KW-0326">Glycosidase</keyword>
<dbReference type="InterPro" id="IPR000322">
    <property type="entry name" value="Glyco_hydro_31_TIM"/>
</dbReference>
<dbReference type="Gene3D" id="3.20.20.80">
    <property type="entry name" value="Glycosidases"/>
    <property type="match status" value="1"/>
</dbReference>
<dbReference type="InterPro" id="IPR017853">
    <property type="entry name" value="GH"/>
</dbReference>
<evidence type="ECO:0000313" key="8">
    <source>
        <dbReference type="Proteomes" id="UP000215433"/>
    </source>
</evidence>
<keyword evidence="2" id="KW-0378">Hydrolase</keyword>
<dbReference type="Pfam" id="PF13802">
    <property type="entry name" value="Gal_mutarotas_2"/>
    <property type="match status" value="1"/>
</dbReference>
<dbReference type="RefSeq" id="WP_093960784.1">
    <property type="nucleotide sequence ID" value="NZ_NEWD01000021.1"/>
</dbReference>
<evidence type="ECO:0000259" key="6">
    <source>
        <dbReference type="Pfam" id="PF21365"/>
    </source>
</evidence>
<dbReference type="Pfam" id="PF17137">
    <property type="entry name" value="DUF5110"/>
    <property type="match status" value="1"/>
</dbReference>
<feature type="domain" description="Glycosyl hydrolase family 31 C-terminal" evidence="6">
    <location>
        <begin position="595"/>
        <end position="682"/>
    </location>
</feature>
<dbReference type="CDD" id="cd14752">
    <property type="entry name" value="GH31_N"/>
    <property type="match status" value="1"/>
</dbReference>
<feature type="domain" description="DUF5110" evidence="5">
    <location>
        <begin position="699"/>
        <end position="737"/>
    </location>
</feature>
<dbReference type="InterPro" id="IPR011013">
    <property type="entry name" value="Gal_mutarotase_sf_dom"/>
</dbReference>
<organism evidence="7 8">
    <name type="scientific">Bifidobacterium vansinderenii</name>
    <dbReference type="NCBI Taxonomy" id="1984871"/>
    <lineage>
        <taxon>Bacteria</taxon>
        <taxon>Bacillati</taxon>
        <taxon>Actinomycetota</taxon>
        <taxon>Actinomycetes</taxon>
        <taxon>Bifidobacteriales</taxon>
        <taxon>Bifidobacteriaceae</taxon>
        <taxon>Bifidobacterium</taxon>
    </lineage>
</organism>
<dbReference type="Gene3D" id="2.60.40.1180">
    <property type="entry name" value="Golgi alpha-mannosidase II"/>
    <property type="match status" value="2"/>
</dbReference>
<reference evidence="7 8" key="1">
    <citation type="submission" date="2017-05" db="EMBL/GenBank/DDBJ databases">
        <title>Bifidobacterium vansinderenii sp. nov.</title>
        <authorList>
            <person name="Lugli G.A."/>
            <person name="Duranti S."/>
            <person name="Mangifesta M."/>
        </authorList>
    </citation>
    <scope>NUCLEOTIDE SEQUENCE [LARGE SCALE GENOMIC DNA]</scope>
    <source>
        <strain evidence="7 8">Tam10B</strain>
    </source>
</reference>
<gene>
    <name evidence="7" type="ORF">Tam10B_1643</name>
</gene>
<dbReference type="Proteomes" id="UP000215433">
    <property type="component" value="Unassembled WGS sequence"/>
</dbReference>
<feature type="domain" description="Glycoside hydrolase family 31 N-terminal" evidence="4">
    <location>
        <begin position="26"/>
        <end position="211"/>
    </location>
</feature>
<evidence type="ECO:0000313" key="7">
    <source>
        <dbReference type="EMBL" id="OXN00169.1"/>
    </source>
</evidence>